<comment type="similarity">
    <text evidence="2 5">Belongs to the acyl-CoA dehydrogenase family.</text>
</comment>
<evidence type="ECO:0000259" key="6">
    <source>
        <dbReference type="Pfam" id="PF00441"/>
    </source>
</evidence>
<dbReference type="PANTHER" id="PTHR43884:SF12">
    <property type="entry name" value="ISOVALERYL-COA DEHYDROGENASE, MITOCHONDRIAL-RELATED"/>
    <property type="match status" value="1"/>
</dbReference>
<dbReference type="InterPro" id="IPR006091">
    <property type="entry name" value="Acyl-CoA_Oxase/DH_mid-dom"/>
</dbReference>
<feature type="domain" description="Acyl-CoA oxidase/dehydrogenase middle" evidence="7">
    <location>
        <begin position="122"/>
        <end position="216"/>
    </location>
</feature>
<evidence type="ECO:0000256" key="4">
    <source>
        <dbReference type="ARBA" id="ARBA00022827"/>
    </source>
</evidence>
<sequence length="384" mass="41171">MHFELTEDQAMLAEAARRMSDEVLTPILLAEPADQPLSKPVMLRIYAHLAEFGVTAARLAEPAGGSGLSMLDYGLIMEQLPPVIALSLLSHDGSTVRFEAGASEALKAEYLAEFIAGRRIVCTANSEPNAGSDSNAISTRLEIEGDRAFITGTKMWITNASICDCMVVSCSAGKDAAGRPMPRRVLVDLAKSTVGLRETALCGLRQGHLCEVTFERTEVPVENLIGEAGDAGKFMTIVWNANRPLIGLMTLAIARRAYEVAREHASQRRQFGGVIAGKQLVQQDLSDMEAAMVSARLTCLYALGQLDAGARSNGLSAMAKRLATDAATRVIDRAMQICGGMGITEELGLAQLWQDARVFQVPDGTQGILALIHGRDITGTAAWR</sequence>
<dbReference type="CDD" id="cd00567">
    <property type="entry name" value="ACAD"/>
    <property type="match status" value="1"/>
</dbReference>
<keyword evidence="4 5" id="KW-0274">FAD</keyword>
<dbReference type="GO" id="GO:0050660">
    <property type="term" value="F:flavin adenine dinucleotide binding"/>
    <property type="evidence" value="ECO:0007669"/>
    <property type="project" value="InterPro"/>
</dbReference>
<dbReference type="Pfam" id="PF02771">
    <property type="entry name" value="Acyl-CoA_dh_N"/>
    <property type="match status" value="1"/>
</dbReference>
<evidence type="ECO:0000256" key="3">
    <source>
        <dbReference type="ARBA" id="ARBA00022630"/>
    </source>
</evidence>
<dbReference type="InterPro" id="IPR037069">
    <property type="entry name" value="AcylCoA_DH/ox_N_sf"/>
</dbReference>
<evidence type="ECO:0000313" key="10">
    <source>
        <dbReference type="Proteomes" id="UP000249185"/>
    </source>
</evidence>
<protein>
    <recommendedName>
        <fullName evidence="11">Acyl-CoA dehydrogenase</fullName>
    </recommendedName>
</protein>
<evidence type="ECO:0000259" key="7">
    <source>
        <dbReference type="Pfam" id="PF02770"/>
    </source>
</evidence>
<keyword evidence="5" id="KW-0560">Oxidoreductase</keyword>
<dbReference type="InterPro" id="IPR036250">
    <property type="entry name" value="AcylCo_DH-like_C"/>
</dbReference>
<dbReference type="InterPro" id="IPR009075">
    <property type="entry name" value="AcylCo_DH/oxidase_C"/>
</dbReference>
<dbReference type="AlphaFoldDB" id="A0A2W5MYM4"/>
<gene>
    <name evidence="9" type="ORF">DI556_20410</name>
</gene>
<dbReference type="GO" id="GO:0003995">
    <property type="term" value="F:acyl-CoA dehydrogenase activity"/>
    <property type="evidence" value="ECO:0007669"/>
    <property type="project" value="TreeGrafter"/>
</dbReference>
<dbReference type="Pfam" id="PF02770">
    <property type="entry name" value="Acyl-CoA_dh_M"/>
    <property type="match status" value="1"/>
</dbReference>
<evidence type="ECO:0000256" key="5">
    <source>
        <dbReference type="RuleBase" id="RU362125"/>
    </source>
</evidence>
<dbReference type="Gene3D" id="2.40.110.10">
    <property type="entry name" value="Butyryl-CoA Dehydrogenase, subunit A, domain 2"/>
    <property type="match status" value="1"/>
</dbReference>
<accession>A0A2W5MYM4</accession>
<dbReference type="InterPro" id="IPR046373">
    <property type="entry name" value="Acyl-CoA_Oxase/DH_mid-dom_sf"/>
</dbReference>
<proteinExistence type="inferred from homology"/>
<dbReference type="PANTHER" id="PTHR43884">
    <property type="entry name" value="ACYL-COA DEHYDROGENASE"/>
    <property type="match status" value="1"/>
</dbReference>
<dbReference type="Proteomes" id="UP000249185">
    <property type="component" value="Unassembled WGS sequence"/>
</dbReference>
<feature type="domain" description="Acyl-CoA dehydrogenase/oxidase C-terminal" evidence="6">
    <location>
        <begin position="240"/>
        <end position="375"/>
    </location>
</feature>
<comment type="cofactor">
    <cofactor evidence="1 5">
        <name>FAD</name>
        <dbReference type="ChEBI" id="CHEBI:57692"/>
    </cofactor>
</comment>
<dbReference type="InterPro" id="IPR009100">
    <property type="entry name" value="AcylCoA_DH/oxidase_NM_dom_sf"/>
</dbReference>
<evidence type="ECO:0000259" key="8">
    <source>
        <dbReference type="Pfam" id="PF02771"/>
    </source>
</evidence>
<dbReference type="EMBL" id="QFPW01000026">
    <property type="protein sequence ID" value="PZQ46352.1"/>
    <property type="molecule type" value="Genomic_DNA"/>
</dbReference>
<keyword evidence="3 5" id="KW-0285">Flavoprotein</keyword>
<dbReference type="Pfam" id="PF00441">
    <property type="entry name" value="Acyl-CoA_dh_1"/>
    <property type="match status" value="1"/>
</dbReference>
<evidence type="ECO:0000313" key="9">
    <source>
        <dbReference type="EMBL" id="PZQ46352.1"/>
    </source>
</evidence>
<feature type="domain" description="Acyl-CoA dehydrogenase/oxidase N-terminal" evidence="8">
    <location>
        <begin position="6"/>
        <end position="117"/>
    </location>
</feature>
<evidence type="ECO:0000256" key="1">
    <source>
        <dbReference type="ARBA" id="ARBA00001974"/>
    </source>
</evidence>
<dbReference type="SUPFAM" id="SSF47203">
    <property type="entry name" value="Acyl-CoA dehydrogenase C-terminal domain-like"/>
    <property type="match status" value="1"/>
</dbReference>
<dbReference type="Gene3D" id="1.10.540.10">
    <property type="entry name" value="Acyl-CoA dehydrogenase/oxidase, N-terminal domain"/>
    <property type="match status" value="1"/>
</dbReference>
<organism evidence="9 10">
    <name type="scientific">Rhodovulum sulfidophilum</name>
    <name type="common">Rhodobacter sulfidophilus</name>
    <dbReference type="NCBI Taxonomy" id="35806"/>
    <lineage>
        <taxon>Bacteria</taxon>
        <taxon>Pseudomonadati</taxon>
        <taxon>Pseudomonadota</taxon>
        <taxon>Alphaproteobacteria</taxon>
        <taxon>Rhodobacterales</taxon>
        <taxon>Paracoccaceae</taxon>
        <taxon>Rhodovulum</taxon>
    </lineage>
</organism>
<dbReference type="Gene3D" id="1.20.140.10">
    <property type="entry name" value="Butyryl-CoA Dehydrogenase, subunit A, domain 3"/>
    <property type="match status" value="1"/>
</dbReference>
<dbReference type="InterPro" id="IPR013786">
    <property type="entry name" value="AcylCoA_DH/ox_N"/>
</dbReference>
<comment type="caution">
    <text evidence="9">The sequence shown here is derived from an EMBL/GenBank/DDBJ whole genome shotgun (WGS) entry which is preliminary data.</text>
</comment>
<reference evidence="9 10" key="1">
    <citation type="submission" date="2017-08" db="EMBL/GenBank/DDBJ databases">
        <title>Infants hospitalized years apart are colonized by the same room-sourced microbial strains.</title>
        <authorList>
            <person name="Brooks B."/>
            <person name="Olm M.R."/>
            <person name="Firek B.A."/>
            <person name="Baker R."/>
            <person name="Thomas B.C."/>
            <person name="Morowitz M.J."/>
            <person name="Banfield J.F."/>
        </authorList>
    </citation>
    <scope>NUCLEOTIDE SEQUENCE [LARGE SCALE GENOMIC DNA]</scope>
    <source>
        <strain evidence="9">S2_005_002_R2_34</strain>
    </source>
</reference>
<dbReference type="SUPFAM" id="SSF56645">
    <property type="entry name" value="Acyl-CoA dehydrogenase NM domain-like"/>
    <property type="match status" value="1"/>
</dbReference>
<evidence type="ECO:0000256" key="2">
    <source>
        <dbReference type="ARBA" id="ARBA00009347"/>
    </source>
</evidence>
<evidence type="ECO:0008006" key="11">
    <source>
        <dbReference type="Google" id="ProtNLM"/>
    </source>
</evidence>
<name>A0A2W5MYM4_RHOSU</name>